<dbReference type="Proteomes" id="UP001627154">
    <property type="component" value="Unassembled WGS sequence"/>
</dbReference>
<gene>
    <name evidence="1" type="ORF">TKK_014844</name>
</gene>
<dbReference type="AlphaFoldDB" id="A0ABD2WB68"/>
<name>A0ABD2WB68_9HYME</name>
<comment type="caution">
    <text evidence="1">The sequence shown here is derived from an EMBL/GenBank/DDBJ whole genome shotgun (WGS) entry which is preliminary data.</text>
</comment>
<accession>A0ABD2WB68</accession>
<proteinExistence type="predicted"/>
<evidence type="ECO:0000313" key="2">
    <source>
        <dbReference type="Proteomes" id="UP001627154"/>
    </source>
</evidence>
<dbReference type="EMBL" id="JBJJXI010000120">
    <property type="protein sequence ID" value="KAL3390307.1"/>
    <property type="molecule type" value="Genomic_DNA"/>
</dbReference>
<sequence>MNNRVDAPVEMGFLSTAWRTTVPPRLIHDRINRLFSARARGKLRAEPKRTDDECATAASTLPRAYRYRIPLLLYSAVPIYCYGGIIGHATRLQNCFSPSS</sequence>
<keyword evidence="2" id="KW-1185">Reference proteome</keyword>
<reference evidence="1 2" key="1">
    <citation type="journal article" date="2024" name="bioRxiv">
        <title>A reference genome for Trichogramma kaykai: A tiny desert-dwelling parasitoid wasp with competing sex-ratio distorters.</title>
        <authorList>
            <person name="Culotta J."/>
            <person name="Lindsey A.R."/>
        </authorList>
    </citation>
    <scope>NUCLEOTIDE SEQUENCE [LARGE SCALE GENOMIC DNA]</scope>
    <source>
        <strain evidence="1 2">KSX58</strain>
    </source>
</reference>
<organism evidence="1 2">
    <name type="scientific">Trichogramma kaykai</name>
    <dbReference type="NCBI Taxonomy" id="54128"/>
    <lineage>
        <taxon>Eukaryota</taxon>
        <taxon>Metazoa</taxon>
        <taxon>Ecdysozoa</taxon>
        <taxon>Arthropoda</taxon>
        <taxon>Hexapoda</taxon>
        <taxon>Insecta</taxon>
        <taxon>Pterygota</taxon>
        <taxon>Neoptera</taxon>
        <taxon>Endopterygota</taxon>
        <taxon>Hymenoptera</taxon>
        <taxon>Apocrita</taxon>
        <taxon>Proctotrupomorpha</taxon>
        <taxon>Chalcidoidea</taxon>
        <taxon>Trichogrammatidae</taxon>
        <taxon>Trichogramma</taxon>
    </lineage>
</organism>
<protein>
    <submittedName>
        <fullName evidence="1">Uncharacterized protein</fullName>
    </submittedName>
</protein>
<evidence type="ECO:0000313" key="1">
    <source>
        <dbReference type="EMBL" id="KAL3390307.1"/>
    </source>
</evidence>